<proteinExistence type="predicted"/>
<feature type="compositionally biased region" description="Basic and acidic residues" evidence="1">
    <location>
        <begin position="352"/>
        <end position="380"/>
    </location>
</feature>
<reference evidence="3" key="1">
    <citation type="submission" date="2021-03" db="EMBL/GenBank/DDBJ databases">
        <authorList>
            <person name="Tagirdzhanova G."/>
        </authorList>
    </citation>
    <scope>NUCLEOTIDE SEQUENCE</scope>
</reference>
<dbReference type="AlphaFoldDB" id="A0A8H3FKP4"/>
<evidence type="ECO:0000313" key="3">
    <source>
        <dbReference type="EMBL" id="CAF9926386.1"/>
    </source>
</evidence>
<protein>
    <recommendedName>
        <fullName evidence="2">Complex 1 LYR protein domain-containing protein</fullName>
    </recommendedName>
</protein>
<feature type="compositionally biased region" description="Basic residues" evidence="1">
    <location>
        <begin position="275"/>
        <end position="284"/>
    </location>
</feature>
<dbReference type="InterPro" id="IPR008011">
    <property type="entry name" value="Complex1_LYR_dom"/>
</dbReference>
<keyword evidence="4" id="KW-1185">Reference proteome</keyword>
<dbReference type="Proteomes" id="UP000664203">
    <property type="component" value="Unassembled WGS sequence"/>
</dbReference>
<dbReference type="EMBL" id="CAJPDR010000214">
    <property type="protein sequence ID" value="CAF9926386.1"/>
    <property type="molecule type" value="Genomic_DNA"/>
</dbReference>
<sequence length="413" mass="48471">MPRFLILRKSGVHRAACFALYRALLHQKHELQLTERQQHLFRKPIRAIFKRNSKLQSPPQISTALRLGYETLEGLHDGVRKQKVLNRILELASLPQTSARLGDLSSSPRTKTASSQKPRKRDAIPYPGTTPVLARPFQDLSGRRHVPVLINANRVPFLRLKKPQPPFLSRIIRDTVNTRELRITRAERLTSEISIAEDEDDWDQILYNRFGMDYMDTEGEPWDREVKRASDRNHKLQVEAIKKRADVAAEMYAIVEQEKALAEEQKLRKRDEKHKATKARRLARRGWTEPDIQEKLYPQTEKTVTRDSLAETQKNSNPVQEEARKPNTELQWRKRGDKYKTSDELKQLYEASFKPKTDEEMARIKEARARRKEEESERKAEKWKRKQENIAFWEQKLNNKAEDSTNKRLGSEK</sequence>
<gene>
    <name evidence="3" type="ORF">ALECFALPRED_003430</name>
</gene>
<feature type="compositionally biased region" description="Polar residues" evidence="1">
    <location>
        <begin position="310"/>
        <end position="319"/>
    </location>
</feature>
<dbReference type="OrthoDB" id="6508832at2759"/>
<accession>A0A8H3FKP4</accession>
<comment type="caution">
    <text evidence="3">The sequence shown here is derived from an EMBL/GenBank/DDBJ whole genome shotgun (WGS) entry which is preliminary data.</text>
</comment>
<feature type="region of interest" description="Disordered" evidence="1">
    <location>
        <begin position="100"/>
        <end position="130"/>
    </location>
</feature>
<feature type="region of interest" description="Disordered" evidence="1">
    <location>
        <begin position="352"/>
        <end position="385"/>
    </location>
</feature>
<feature type="compositionally biased region" description="Polar residues" evidence="1">
    <location>
        <begin position="100"/>
        <end position="116"/>
    </location>
</feature>
<dbReference type="Pfam" id="PF05347">
    <property type="entry name" value="Complex1_LYR"/>
    <property type="match status" value="1"/>
</dbReference>
<feature type="domain" description="Complex 1 LYR protein" evidence="2">
    <location>
        <begin position="16"/>
        <end position="73"/>
    </location>
</feature>
<organism evidence="3 4">
    <name type="scientific">Alectoria fallacina</name>
    <dbReference type="NCBI Taxonomy" id="1903189"/>
    <lineage>
        <taxon>Eukaryota</taxon>
        <taxon>Fungi</taxon>
        <taxon>Dikarya</taxon>
        <taxon>Ascomycota</taxon>
        <taxon>Pezizomycotina</taxon>
        <taxon>Lecanoromycetes</taxon>
        <taxon>OSLEUM clade</taxon>
        <taxon>Lecanoromycetidae</taxon>
        <taxon>Lecanorales</taxon>
        <taxon>Lecanorineae</taxon>
        <taxon>Parmeliaceae</taxon>
        <taxon>Alectoria</taxon>
    </lineage>
</organism>
<evidence type="ECO:0000256" key="1">
    <source>
        <dbReference type="SAM" id="MobiDB-lite"/>
    </source>
</evidence>
<name>A0A8H3FKP4_9LECA</name>
<evidence type="ECO:0000259" key="2">
    <source>
        <dbReference type="Pfam" id="PF05347"/>
    </source>
</evidence>
<feature type="region of interest" description="Disordered" evidence="1">
    <location>
        <begin position="271"/>
        <end position="329"/>
    </location>
</feature>
<evidence type="ECO:0000313" key="4">
    <source>
        <dbReference type="Proteomes" id="UP000664203"/>
    </source>
</evidence>